<dbReference type="EMBL" id="JAUEPP010000001">
    <property type="protein sequence ID" value="KAK3356088.1"/>
    <property type="molecule type" value="Genomic_DNA"/>
</dbReference>
<comment type="caution">
    <text evidence="2">The sequence shown here is derived from an EMBL/GenBank/DDBJ whole genome shotgun (WGS) entry which is preliminary data.</text>
</comment>
<organism evidence="2 3">
    <name type="scientific">Neurospora tetraspora</name>
    <dbReference type="NCBI Taxonomy" id="94610"/>
    <lineage>
        <taxon>Eukaryota</taxon>
        <taxon>Fungi</taxon>
        <taxon>Dikarya</taxon>
        <taxon>Ascomycota</taxon>
        <taxon>Pezizomycotina</taxon>
        <taxon>Sordariomycetes</taxon>
        <taxon>Sordariomycetidae</taxon>
        <taxon>Sordariales</taxon>
        <taxon>Sordariaceae</taxon>
        <taxon>Neurospora</taxon>
    </lineage>
</organism>
<gene>
    <name evidence="2" type="ORF">B0H65DRAFT_453957</name>
</gene>
<feature type="compositionally biased region" description="Polar residues" evidence="1">
    <location>
        <begin position="8"/>
        <end position="17"/>
    </location>
</feature>
<dbReference type="AlphaFoldDB" id="A0AAE0JRJ2"/>
<dbReference type="RefSeq" id="XP_062687465.1">
    <property type="nucleotide sequence ID" value="XM_062826174.1"/>
</dbReference>
<feature type="compositionally biased region" description="Basic and acidic residues" evidence="1">
    <location>
        <begin position="86"/>
        <end position="104"/>
    </location>
</feature>
<sequence length="241" mass="26164">MRSYFRSLPNNASSTDPALSPYSPLVPWSIVLWDDENRMNLRVRCLGLFVDGMGRPVSSGQRKVSGESGKESSSGSDTVKAGEAGKQPEKSAPEVGEQGERGGKEGGGSGKGKRKGKGKESGNGGGENNSSRKNERLFFRPVLIDGFPLGYTPLVYWQQDSEEVMRDQAVRVRMMTFMPRAGQGQVQTGSVMGGGRGGDGVGRGMMVPQAGEQRDQAVQEWLEVEAMSVSEWQARMKNPEW</sequence>
<protein>
    <submittedName>
        <fullName evidence="2">Uncharacterized protein</fullName>
    </submittedName>
</protein>
<reference evidence="2" key="2">
    <citation type="submission" date="2023-06" db="EMBL/GenBank/DDBJ databases">
        <authorList>
            <consortium name="Lawrence Berkeley National Laboratory"/>
            <person name="Haridas S."/>
            <person name="Hensen N."/>
            <person name="Bonometti L."/>
            <person name="Westerberg I."/>
            <person name="Brannstrom I.O."/>
            <person name="Guillou S."/>
            <person name="Cros-Aarteil S."/>
            <person name="Calhoun S."/>
            <person name="Kuo A."/>
            <person name="Mondo S."/>
            <person name="Pangilinan J."/>
            <person name="Riley R."/>
            <person name="Labutti K."/>
            <person name="Andreopoulos B."/>
            <person name="Lipzen A."/>
            <person name="Chen C."/>
            <person name="Yanf M."/>
            <person name="Daum C."/>
            <person name="Ng V."/>
            <person name="Clum A."/>
            <person name="Steindorff A."/>
            <person name="Ohm R."/>
            <person name="Martin F."/>
            <person name="Silar P."/>
            <person name="Natvig D."/>
            <person name="Lalanne C."/>
            <person name="Gautier V."/>
            <person name="Ament-Velasquez S.L."/>
            <person name="Kruys A."/>
            <person name="Hutchinson M.I."/>
            <person name="Powell A.J."/>
            <person name="Barry K."/>
            <person name="Miller A.N."/>
            <person name="Grigoriev I.V."/>
            <person name="Debuchy R."/>
            <person name="Gladieux P."/>
            <person name="Thoren M.H."/>
            <person name="Johannesson H."/>
        </authorList>
    </citation>
    <scope>NUCLEOTIDE SEQUENCE</scope>
    <source>
        <strain evidence="2">CBS 560.94</strain>
    </source>
</reference>
<keyword evidence="3" id="KW-1185">Reference proteome</keyword>
<reference evidence="2" key="1">
    <citation type="journal article" date="2023" name="Mol. Phylogenet. Evol.">
        <title>Genome-scale phylogeny and comparative genomics of the fungal order Sordariales.</title>
        <authorList>
            <person name="Hensen N."/>
            <person name="Bonometti L."/>
            <person name="Westerberg I."/>
            <person name="Brannstrom I.O."/>
            <person name="Guillou S."/>
            <person name="Cros-Aarteil S."/>
            <person name="Calhoun S."/>
            <person name="Haridas S."/>
            <person name="Kuo A."/>
            <person name="Mondo S."/>
            <person name="Pangilinan J."/>
            <person name="Riley R."/>
            <person name="LaButti K."/>
            <person name="Andreopoulos B."/>
            <person name="Lipzen A."/>
            <person name="Chen C."/>
            <person name="Yan M."/>
            <person name="Daum C."/>
            <person name="Ng V."/>
            <person name="Clum A."/>
            <person name="Steindorff A."/>
            <person name="Ohm R.A."/>
            <person name="Martin F."/>
            <person name="Silar P."/>
            <person name="Natvig D.O."/>
            <person name="Lalanne C."/>
            <person name="Gautier V."/>
            <person name="Ament-Velasquez S.L."/>
            <person name="Kruys A."/>
            <person name="Hutchinson M.I."/>
            <person name="Powell A.J."/>
            <person name="Barry K."/>
            <person name="Miller A.N."/>
            <person name="Grigoriev I.V."/>
            <person name="Debuchy R."/>
            <person name="Gladieux P."/>
            <person name="Hiltunen Thoren M."/>
            <person name="Johannesson H."/>
        </authorList>
    </citation>
    <scope>NUCLEOTIDE SEQUENCE</scope>
    <source>
        <strain evidence="2">CBS 560.94</strain>
    </source>
</reference>
<name>A0AAE0JRJ2_9PEZI</name>
<evidence type="ECO:0000256" key="1">
    <source>
        <dbReference type="SAM" id="MobiDB-lite"/>
    </source>
</evidence>
<feature type="region of interest" description="Disordered" evidence="1">
    <location>
        <begin position="56"/>
        <end position="133"/>
    </location>
</feature>
<dbReference type="GeneID" id="87863328"/>
<accession>A0AAE0JRJ2</accession>
<evidence type="ECO:0000313" key="2">
    <source>
        <dbReference type="EMBL" id="KAK3356088.1"/>
    </source>
</evidence>
<evidence type="ECO:0000313" key="3">
    <source>
        <dbReference type="Proteomes" id="UP001278500"/>
    </source>
</evidence>
<proteinExistence type="predicted"/>
<dbReference type="Proteomes" id="UP001278500">
    <property type="component" value="Unassembled WGS sequence"/>
</dbReference>
<feature type="region of interest" description="Disordered" evidence="1">
    <location>
        <begin position="1"/>
        <end position="21"/>
    </location>
</feature>